<name>A0A562URP3_9ACTN</name>
<dbReference type="OrthoDB" id="3252095at2"/>
<organism evidence="3 4">
    <name type="scientific">Stackebrandtia albiflava</name>
    <dbReference type="NCBI Taxonomy" id="406432"/>
    <lineage>
        <taxon>Bacteria</taxon>
        <taxon>Bacillati</taxon>
        <taxon>Actinomycetota</taxon>
        <taxon>Actinomycetes</taxon>
        <taxon>Glycomycetales</taxon>
        <taxon>Glycomycetaceae</taxon>
        <taxon>Stackebrandtia</taxon>
    </lineage>
</organism>
<dbReference type="Pfam" id="PF13349">
    <property type="entry name" value="DUF4097"/>
    <property type="match status" value="1"/>
</dbReference>
<accession>A0A562URP3</accession>
<dbReference type="Gene3D" id="2.160.20.120">
    <property type="match status" value="1"/>
</dbReference>
<dbReference type="Proteomes" id="UP000321617">
    <property type="component" value="Unassembled WGS sequence"/>
</dbReference>
<sequence length="289" mass="29859">MPAFPTPTPITVEAELGVGDVHVTATDRDDTVVEVTPTDPDDESDRKAAEQTVVDFTDGRLRIVAPRRKPFHVTRKTRSVRVTIQVPTGSRLDVDTQMGDLWSTGRLGRCRFKSGAGHIRADLTGPLHVDTGAGRVTVGTAAGDTEVTTGTGRVDIGRVEGTAVVKNSNGDIALGTVTGRVLARTANGAVSVDRPHADVEARTSNGAVRVGSASGGSLVLKTGMGDVEVGIAEGVAARLDLGTGFGRAHSELDELGAPPAPAGRTVDVTAHSGFGDVTVRRAHPEGDPA</sequence>
<proteinExistence type="predicted"/>
<dbReference type="EMBL" id="VLLL01000008">
    <property type="protein sequence ID" value="TWJ08268.1"/>
    <property type="molecule type" value="Genomic_DNA"/>
</dbReference>
<evidence type="ECO:0000256" key="1">
    <source>
        <dbReference type="SAM" id="MobiDB-lite"/>
    </source>
</evidence>
<protein>
    <submittedName>
        <fullName evidence="3">Putative adhesin</fullName>
    </submittedName>
</protein>
<keyword evidence="4" id="KW-1185">Reference proteome</keyword>
<gene>
    <name evidence="3" type="ORF">LX16_4493</name>
</gene>
<dbReference type="AlphaFoldDB" id="A0A562URP3"/>
<feature type="region of interest" description="Disordered" evidence="1">
    <location>
        <begin position="27"/>
        <end position="48"/>
    </location>
</feature>
<reference evidence="3 4" key="1">
    <citation type="journal article" date="2013" name="Stand. Genomic Sci.">
        <title>Genomic Encyclopedia of Type Strains, Phase I: The one thousand microbial genomes (KMG-I) project.</title>
        <authorList>
            <person name="Kyrpides N.C."/>
            <person name="Woyke T."/>
            <person name="Eisen J.A."/>
            <person name="Garrity G."/>
            <person name="Lilburn T.G."/>
            <person name="Beck B.J."/>
            <person name="Whitman W.B."/>
            <person name="Hugenholtz P."/>
            <person name="Klenk H.P."/>
        </authorList>
    </citation>
    <scope>NUCLEOTIDE SEQUENCE [LARGE SCALE GENOMIC DNA]</scope>
    <source>
        <strain evidence="3 4">DSM 45044</strain>
    </source>
</reference>
<evidence type="ECO:0000313" key="3">
    <source>
        <dbReference type="EMBL" id="TWJ08268.1"/>
    </source>
</evidence>
<evidence type="ECO:0000259" key="2">
    <source>
        <dbReference type="Pfam" id="PF13349"/>
    </source>
</evidence>
<dbReference type="RefSeq" id="WP_147142682.1">
    <property type="nucleotide sequence ID" value="NZ_BAABIJ010000004.1"/>
</dbReference>
<comment type="caution">
    <text evidence="3">The sequence shown here is derived from an EMBL/GenBank/DDBJ whole genome shotgun (WGS) entry which is preliminary data.</text>
</comment>
<feature type="domain" description="DUF4097" evidence="2">
    <location>
        <begin position="20"/>
        <end position="227"/>
    </location>
</feature>
<evidence type="ECO:0000313" key="4">
    <source>
        <dbReference type="Proteomes" id="UP000321617"/>
    </source>
</evidence>
<dbReference type="InterPro" id="IPR025164">
    <property type="entry name" value="Toastrack_DUF4097"/>
</dbReference>